<reference evidence="1 2" key="1">
    <citation type="submission" date="2014-11" db="EMBL/GenBank/DDBJ databases">
        <authorList>
            <person name="Diene M.Seydina."/>
        </authorList>
    </citation>
    <scope>NUCLEOTIDE SEQUENCE [LARGE SCALE GENOMIC DNA]</scope>
    <source>
        <strain evidence="1 2">Neisseria meningitidis CHUV</strain>
    </source>
</reference>
<name>A0A0H5DLL9_NEIMI</name>
<organism evidence="1 2">
    <name type="scientific">Neisseria meningitidis serogroup B</name>
    <dbReference type="NCBI Taxonomy" id="491"/>
    <lineage>
        <taxon>Bacteria</taxon>
        <taxon>Pseudomonadati</taxon>
        <taxon>Pseudomonadota</taxon>
        <taxon>Betaproteobacteria</taxon>
        <taxon>Neisseriales</taxon>
        <taxon>Neisseriaceae</taxon>
        <taxon>Neisseria</taxon>
    </lineage>
</organism>
<dbReference type="Proteomes" id="UP000182715">
    <property type="component" value="Unassembled WGS sequence"/>
</dbReference>
<sequence>MTVIRQWSRHKAAAEKGFDSARWHRQTPFGISGGYQR</sequence>
<dbReference type="EMBL" id="CVTF01000005">
    <property type="protein sequence ID" value="CRL92294.1"/>
    <property type="molecule type" value="Genomic_DNA"/>
</dbReference>
<protein>
    <submittedName>
        <fullName evidence="1">Uncharacterized protein</fullName>
    </submittedName>
</protein>
<accession>A0A0H5DLL9</accession>
<proteinExistence type="predicted"/>
<evidence type="ECO:0000313" key="1">
    <source>
        <dbReference type="EMBL" id="CRL92294.1"/>
    </source>
</evidence>
<dbReference type="AlphaFoldDB" id="A0A0H5DLL9"/>
<evidence type="ECO:0000313" key="2">
    <source>
        <dbReference type="Proteomes" id="UP000182715"/>
    </source>
</evidence>